<sequence length="343" mass="38565">MCRSQTRFNEARRVDSKAKGKAKAQARAMQVDIGEVAFQCRSSERRDQLIADHDGASTLDCKQDDNTGGEHAPQADDDRWCVICHTVPMVDAAVLPNCLHSQFCFSCIVRWSTIKRTCPLCLCSMGEYVIHSVRADDDFVRYYLPPVSLDACSIRSGPTNVGARASAERRTIVSQVQRARSQRSRNRSQPTLAFRAHVYRHALYAAHVGSNHHTGYTACPCPSAIRADVRIGGSIVARITTFLTRELELFAHVDIEFVTNYLIGLLQVHRIGDDELVECVATFVGGEHKAKHLLHELESWLRSGRTELRYWDSSPWLQYQHTQPNPYTDAHRLSSRSAATRIA</sequence>
<dbReference type="PROSITE" id="PS50089">
    <property type="entry name" value="ZF_RING_2"/>
    <property type="match status" value="1"/>
</dbReference>
<evidence type="ECO:0000256" key="4">
    <source>
        <dbReference type="ARBA" id="ARBA00023015"/>
    </source>
</evidence>
<gene>
    <name evidence="8" type="ORF">UMAG_05940</name>
</gene>
<dbReference type="InParanoid" id="A0A0D1DUE5"/>
<dbReference type="RefSeq" id="XP_011392275.1">
    <property type="nucleotide sequence ID" value="XM_011393973.1"/>
</dbReference>
<evidence type="ECO:0000256" key="5">
    <source>
        <dbReference type="ARBA" id="ARBA00023163"/>
    </source>
</evidence>
<evidence type="ECO:0000256" key="2">
    <source>
        <dbReference type="ARBA" id="ARBA00012483"/>
    </source>
</evidence>
<dbReference type="GO" id="GO:0006513">
    <property type="term" value="P:protein monoubiquitination"/>
    <property type="evidence" value="ECO:0000318"/>
    <property type="project" value="GO_Central"/>
</dbReference>
<keyword evidence="6" id="KW-0479">Metal-binding</keyword>
<evidence type="ECO:0000313" key="8">
    <source>
        <dbReference type="EMBL" id="KIS66205.1"/>
    </source>
</evidence>
<dbReference type="OrthoDB" id="21204at2759"/>
<dbReference type="EMBL" id="CM003159">
    <property type="protein sequence ID" value="KIS66205.1"/>
    <property type="molecule type" value="Genomic_DNA"/>
</dbReference>
<dbReference type="GO" id="GO:0000209">
    <property type="term" value="P:protein polyubiquitination"/>
    <property type="evidence" value="ECO:0000318"/>
    <property type="project" value="GO_Central"/>
</dbReference>
<dbReference type="SUPFAM" id="SSF57850">
    <property type="entry name" value="RING/U-box"/>
    <property type="match status" value="1"/>
</dbReference>
<evidence type="ECO:0000259" key="7">
    <source>
        <dbReference type="PROSITE" id="PS50089"/>
    </source>
</evidence>
<evidence type="ECO:0000313" key="9">
    <source>
        <dbReference type="Proteomes" id="UP000000561"/>
    </source>
</evidence>
<dbReference type="SMART" id="SM00184">
    <property type="entry name" value="RING"/>
    <property type="match status" value="1"/>
</dbReference>
<dbReference type="Proteomes" id="UP000000561">
    <property type="component" value="Chromosome 20"/>
</dbReference>
<reference evidence="8 9" key="1">
    <citation type="journal article" date="2006" name="Nature">
        <title>Insights from the genome of the biotrophic fungal plant pathogen Ustilago maydis.</title>
        <authorList>
            <person name="Kamper J."/>
            <person name="Kahmann R."/>
            <person name="Bolker M."/>
            <person name="Ma L.J."/>
            <person name="Brefort T."/>
            <person name="Saville B.J."/>
            <person name="Banuett F."/>
            <person name="Kronstad J.W."/>
            <person name="Gold S.E."/>
            <person name="Muller O."/>
            <person name="Perlin M.H."/>
            <person name="Wosten H.A."/>
            <person name="de Vries R."/>
            <person name="Ruiz-Herrera J."/>
            <person name="Reynaga-Pena C.G."/>
            <person name="Snetselaar K."/>
            <person name="McCann M."/>
            <person name="Perez-Martin J."/>
            <person name="Feldbrugge M."/>
            <person name="Basse C.W."/>
            <person name="Steinberg G."/>
            <person name="Ibeas J.I."/>
            <person name="Holloman W."/>
            <person name="Guzman P."/>
            <person name="Farman M."/>
            <person name="Stajich J.E."/>
            <person name="Sentandreu R."/>
            <person name="Gonzalez-Prieto J.M."/>
            <person name="Kennell J.C."/>
            <person name="Molina L."/>
            <person name="Schirawski J."/>
            <person name="Mendoza-Mendoza A."/>
            <person name="Greilinger D."/>
            <person name="Munch K."/>
            <person name="Rossel N."/>
            <person name="Scherer M."/>
            <person name="Vranes M."/>
            <person name="Ladendorf O."/>
            <person name="Vincon V."/>
            <person name="Fuchs U."/>
            <person name="Sandrock B."/>
            <person name="Meng S."/>
            <person name="Ho E.C."/>
            <person name="Cahill M.J."/>
            <person name="Boyce K.J."/>
            <person name="Klose J."/>
            <person name="Klosterman S.J."/>
            <person name="Deelstra H.J."/>
            <person name="Ortiz-Castellanos L."/>
            <person name="Li W."/>
            <person name="Sanchez-Alonso P."/>
            <person name="Schreier P.H."/>
            <person name="Hauser-Hahn I."/>
            <person name="Vaupel M."/>
            <person name="Koopmann E."/>
            <person name="Friedrich G."/>
            <person name="Voss H."/>
            <person name="Schluter T."/>
            <person name="Margolis J."/>
            <person name="Platt D."/>
            <person name="Swimmer C."/>
            <person name="Gnirke A."/>
            <person name="Chen F."/>
            <person name="Vysotskaia V."/>
            <person name="Mannhaupt G."/>
            <person name="Guldener U."/>
            <person name="Munsterkotter M."/>
            <person name="Haase D."/>
            <person name="Oesterheld M."/>
            <person name="Mewes H.W."/>
            <person name="Mauceli E.W."/>
            <person name="DeCaprio D."/>
            <person name="Wade C.M."/>
            <person name="Butler J."/>
            <person name="Young S."/>
            <person name="Jaffe D.B."/>
            <person name="Calvo S."/>
            <person name="Nusbaum C."/>
            <person name="Galagan J."/>
            <person name="Birren B.W."/>
        </authorList>
    </citation>
    <scope>NUCLEOTIDE SEQUENCE [LARGE SCALE GENOMIC DNA]</scope>
    <source>
        <strain evidence="9">DSM 14603 / FGSC 9021 / UM521</strain>
    </source>
</reference>
<dbReference type="eggNOG" id="KOG0800">
    <property type="taxonomic scope" value="Eukaryota"/>
</dbReference>
<keyword evidence="6" id="KW-0863">Zinc-finger</keyword>
<dbReference type="GO" id="GO:0008270">
    <property type="term" value="F:zinc ion binding"/>
    <property type="evidence" value="ECO:0007669"/>
    <property type="project" value="UniProtKB-KW"/>
</dbReference>
<dbReference type="InterPro" id="IPR001841">
    <property type="entry name" value="Znf_RING"/>
</dbReference>
<organism evidence="8 9">
    <name type="scientific">Mycosarcoma maydis</name>
    <name type="common">Corn smut fungus</name>
    <name type="synonym">Ustilago maydis</name>
    <dbReference type="NCBI Taxonomy" id="5270"/>
    <lineage>
        <taxon>Eukaryota</taxon>
        <taxon>Fungi</taxon>
        <taxon>Dikarya</taxon>
        <taxon>Basidiomycota</taxon>
        <taxon>Ustilaginomycotina</taxon>
        <taxon>Ustilaginomycetes</taxon>
        <taxon>Ustilaginales</taxon>
        <taxon>Ustilaginaceae</taxon>
        <taxon>Mycosarcoma</taxon>
    </lineage>
</organism>
<feature type="domain" description="RING-type" evidence="7">
    <location>
        <begin position="81"/>
        <end position="121"/>
    </location>
</feature>
<evidence type="ECO:0000256" key="6">
    <source>
        <dbReference type="PROSITE-ProRule" id="PRU00175"/>
    </source>
</evidence>
<comment type="catalytic activity">
    <reaction evidence="1">
        <text>S-ubiquitinyl-[E2 ubiquitin-conjugating enzyme]-L-cysteine + [acceptor protein]-L-lysine = [E2 ubiquitin-conjugating enzyme]-L-cysteine + N(6)-ubiquitinyl-[acceptor protein]-L-lysine.</text>
        <dbReference type="EC" id="2.3.2.27"/>
    </reaction>
</comment>
<dbReference type="GO" id="GO:0061630">
    <property type="term" value="F:ubiquitin protein ligase activity"/>
    <property type="evidence" value="ECO:0000318"/>
    <property type="project" value="GO_Central"/>
</dbReference>
<name>A0A0D1DUE5_MYCMD</name>
<dbReference type="GeneID" id="23565689"/>
<dbReference type="PANTHER" id="PTHR46077">
    <property type="entry name" value="E3 UBIQUITIN-PROTEIN LIGASE TOPORS"/>
    <property type="match status" value="1"/>
</dbReference>
<dbReference type="STRING" id="237631.A0A0D1DUE5"/>
<proteinExistence type="predicted"/>
<dbReference type="OMA" id="RRHIYRH"/>
<keyword evidence="4" id="KW-0805">Transcription regulation</keyword>
<keyword evidence="3" id="KW-0808">Transferase</keyword>
<protein>
    <recommendedName>
        <fullName evidence="2">RING-type E3 ubiquitin transferase</fullName>
        <ecNumber evidence="2">2.3.2.27</ecNumber>
    </recommendedName>
</protein>
<dbReference type="InterPro" id="IPR013083">
    <property type="entry name" value="Znf_RING/FYVE/PHD"/>
</dbReference>
<dbReference type="PANTHER" id="PTHR46077:SF1">
    <property type="entry name" value="TOP1 BINDING ARGININE_SERINE RICH PROTEIN, E3 UBIQUITIN LIGASE"/>
    <property type="match status" value="1"/>
</dbReference>
<keyword evidence="9" id="KW-1185">Reference proteome</keyword>
<dbReference type="KEGG" id="uma:UMAG_05940"/>
<evidence type="ECO:0000256" key="1">
    <source>
        <dbReference type="ARBA" id="ARBA00000900"/>
    </source>
</evidence>
<dbReference type="EC" id="2.3.2.27" evidence="2"/>
<keyword evidence="5" id="KW-0804">Transcription</keyword>
<dbReference type="VEuPathDB" id="FungiDB:UMAG_05940"/>
<evidence type="ECO:0000256" key="3">
    <source>
        <dbReference type="ARBA" id="ARBA00022679"/>
    </source>
</evidence>
<accession>A0A0D1DUE5</accession>
<dbReference type="AlphaFoldDB" id="A0A0D1DUE5"/>
<keyword evidence="6" id="KW-0862">Zinc</keyword>
<dbReference type="Gene3D" id="3.30.40.10">
    <property type="entry name" value="Zinc/RING finger domain, C3HC4 (zinc finger)"/>
    <property type="match status" value="1"/>
</dbReference>